<accession>A0AAX0YS76</accession>
<reference evidence="2 3" key="1">
    <citation type="submission" date="2018-01" db="EMBL/GenBank/DDBJ databases">
        <title>Whole genome sequencing of Histamine producing bacteria.</title>
        <authorList>
            <person name="Butler K."/>
        </authorList>
    </citation>
    <scope>NUCLEOTIDE SEQUENCE [LARGE SCALE GENOMIC DNA]</scope>
    <source>
        <strain evidence="2 3">A1-4</strain>
    </source>
</reference>
<keyword evidence="1" id="KW-0472">Membrane</keyword>
<dbReference type="AlphaFoldDB" id="A0AAX0YS76"/>
<evidence type="ECO:0000313" key="3">
    <source>
        <dbReference type="Proteomes" id="UP000240728"/>
    </source>
</evidence>
<dbReference type="EMBL" id="PYOZ01000008">
    <property type="protein sequence ID" value="PSX44390.1"/>
    <property type="molecule type" value="Genomic_DNA"/>
</dbReference>
<sequence length="62" mass="6808">MIIFVIIVIDIDFLNNLTIDLSNIIITFKGGFVMNIELKIALVVVTVTLFTIASYGLVALHA</sequence>
<evidence type="ECO:0000256" key="1">
    <source>
        <dbReference type="SAM" id="Phobius"/>
    </source>
</evidence>
<gene>
    <name evidence="2" type="ORF">C0W53_14065</name>
</gene>
<feature type="transmembrane region" description="Helical" evidence="1">
    <location>
        <begin position="40"/>
        <end position="60"/>
    </location>
</feature>
<evidence type="ECO:0000313" key="2">
    <source>
        <dbReference type="EMBL" id="PSX44390.1"/>
    </source>
</evidence>
<evidence type="ECO:0008006" key="4">
    <source>
        <dbReference type="Google" id="ProtNLM"/>
    </source>
</evidence>
<keyword evidence="3" id="KW-1185">Reference proteome</keyword>
<dbReference type="Proteomes" id="UP000240728">
    <property type="component" value="Unassembled WGS sequence"/>
</dbReference>
<protein>
    <recommendedName>
        <fullName evidence="4">YnhF family membrane protein</fullName>
    </recommendedName>
</protein>
<proteinExistence type="predicted"/>
<keyword evidence="1" id="KW-0812">Transmembrane</keyword>
<keyword evidence="1" id="KW-1133">Transmembrane helix</keyword>
<organism evidence="2 3">
    <name type="scientific">Photobacterium kishitanii</name>
    <dbReference type="NCBI Taxonomy" id="318456"/>
    <lineage>
        <taxon>Bacteria</taxon>
        <taxon>Pseudomonadati</taxon>
        <taxon>Pseudomonadota</taxon>
        <taxon>Gammaproteobacteria</taxon>
        <taxon>Vibrionales</taxon>
        <taxon>Vibrionaceae</taxon>
        <taxon>Photobacterium</taxon>
    </lineage>
</organism>
<comment type="caution">
    <text evidence="2">The sequence shown here is derived from an EMBL/GenBank/DDBJ whole genome shotgun (WGS) entry which is preliminary data.</text>
</comment>
<name>A0AAX0YS76_9GAMM</name>